<dbReference type="RefSeq" id="YP_003199414.1">
    <property type="nucleotide sequence ID" value="NC_010811.2"/>
</dbReference>
<keyword evidence="2" id="KW-1185">Reference proteome</keyword>
<sequence>MLSNPIPDSIEDEYRRQYPTLAGMQSAAPSEITFGRKCGVYDRYVIGDRGPQPNPNLVGVCASDQITNIEVNLESRSMKVTRQIVHVTSDNPGTVWERVTVSDLRRTHTYYIPKLDTSSPLYEELQRAQFCGASVGIRTHSMEPSMAGDVSAALYSRY</sequence>
<organism evidence="1 2">
    <name type="scientific">Ralstonia phage phiRSL1</name>
    <dbReference type="NCBI Taxonomy" id="1980924"/>
    <lineage>
        <taxon>Viruses</taxon>
        <taxon>Duplodnaviria</taxon>
        <taxon>Heunggongvirae</taxon>
        <taxon>Uroviricota</taxon>
        <taxon>Caudoviricetes</taxon>
        <taxon>Mieseafarmvirus</taxon>
        <taxon>Mieseafarmvirus RSL1</taxon>
    </lineage>
</organism>
<reference evidence="1 2" key="1">
    <citation type="journal article" date="2010" name="Virology">
        <title>A jumbo phage infecting the phytopathogen Ralstonia solanacearum defines a new lineage of the Myoviridae family.</title>
        <authorList>
            <person name="Yamada T."/>
            <person name="Satoh S."/>
            <person name="Ishikawa H."/>
            <person name="Fujiwara A."/>
            <person name="Kawasaki T."/>
            <person name="Fujie M."/>
            <person name="Ogata H."/>
        </authorList>
    </citation>
    <scope>NUCLEOTIDE SEQUENCE [LARGE SCALE GENOMIC DNA]</scope>
</reference>
<evidence type="ECO:0000313" key="2">
    <source>
        <dbReference type="Proteomes" id="UP000001034"/>
    </source>
</evidence>
<dbReference type="GeneID" id="11547392"/>
<dbReference type="Proteomes" id="UP000001034">
    <property type="component" value="Segment"/>
</dbReference>
<proteinExistence type="predicted"/>
<dbReference type="KEGG" id="vg:11547392"/>
<protein>
    <submittedName>
        <fullName evidence="1">Uncharacterized protein</fullName>
    </submittedName>
</protein>
<name>C4T8X4_9CAUD</name>
<dbReference type="EMBL" id="AB366653">
    <property type="protein sequence ID" value="BAH72948.1"/>
    <property type="molecule type" value="Genomic_DNA"/>
</dbReference>
<accession>C4T8X4</accession>
<evidence type="ECO:0000313" key="1">
    <source>
        <dbReference type="EMBL" id="BAH72948.1"/>
    </source>
</evidence>